<comment type="caution">
    <text evidence="2">The sequence shown here is derived from an EMBL/GenBank/DDBJ whole genome shotgun (WGS) entry which is preliminary data.</text>
</comment>
<dbReference type="Proteomes" id="UP000825729">
    <property type="component" value="Unassembled WGS sequence"/>
</dbReference>
<reference evidence="2 3" key="1">
    <citation type="submission" date="2021-07" db="EMBL/GenBank/DDBJ databases">
        <title>The Aristolochia fimbriata genome: insights into angiosperm evolution, floral development and chemical biosynthesis.</title>
        <authorList>
            <person name="Jiao Y."/>
        </authorList>
    </citation>
    <scope>NUCLEOTIDE SEQUENCE [LARGE SCALE GENOMIC DNA]</scope>
    <source>
        <strain evidence="2">IBCAS-2021</strain>
        <tissue evidence="2">Leaf</tissue>
    </source>
</reference>
<name>A0AAV7EBC0_ARIFI</name>
<proteinExistence type="predicted"/>
<evidence type="ECO:0000256" key="1">
    <source>
        <dbReference type="SAM" id="MobiDB-lite"/>
    </source>
</evidence>
<dbReference type="EMBL" id="JAINDJ010000005">
    <property type="protein sequence ID" value="KAG9446145.1"/>
    <property type="molecule type" value="Genomic_DNA"/>
</dbReference>
<organism evidence="2 3">
    <name type="scientific">Aristolochia fimbriata</name>
    <name type="common">White veined hardy Dutchman's pipe vine</name>
    <dbReference type="NCBI Taxonomy" id="158543"/>
    <lineage>
        <taxon>Eukaryota</taxon>
        <taxon>Viridiplantae</taxon>
        <taxon>Streptophyta</taxon>
        <taxon>Embryophyta</taxon>
        <taxon>Tracheophyta</taxon>
        <taxon>Spermatophyta</taxon>
        <taxon>Magnoliopsida</taxon>
        <taxon>Magnoliidae</taxon>
        <taxon>Piperales</taxon>
        <taxon>Aristolochiaceae</taxon>
        <taxon>Aristolochia</taxon>
    </lineage>
</organism>
<evidence type="ECO:0000313" key="2">
    <source>
        <dbReference type="EMBL" id="KAG9446145.1"/>
    </source>
</evidence>
<evidence type="ECO:0000313" key="3">
    <source>
        <dbReference type="Proteomes" id="UP000825729"/>
    </source>
</evidence>
<accession>A0AAV7EBC0</accession>
<gene>
    <name evidence="2" type="ORF">H6P81_012273</name>
</gene>
<protein>
    <submittedName>
        <fullName evidence="2">Uncharacterized protein</fullName>
    </submittedName>
</protein>
<sequence>MRSSTTSVEKRGWGRKTTVGREERMGGPGRDRRTVGRINKASGRYQAIRAAAQAIHDSLHSPPQELHGRTFSRTTTGWQPQFRRLTNGDQINISLSAMRSLLHQSSTSPPTLASYNISRPLFPLTFYMPFLNN</sequence>
<dbReference type="AlphaFoldDB" id="A0AAV7EBC0"/>
<keyword evidence="3" id="KW-1185">Reference proteome</keyword>
<feature type="region of interest" description="Disordered" evidence="1">
    <location>
        <begin position="1"/>
        <end position="37"/>
    </location>
</feature>
<feature type="region of interest" description="Disordered" evidence="1">
    <location>
        <begin position="57"/>
        <end position="79"/>
    </location>
</feature>
<feature type="compositionally biased region" description="Basic and acidic residues" evidence="1">
    <location>
        <begin position="19"/>
        <end position="34"/>
    </location>
</feature>